<dbReference type="AlphaFoldDB" id="A0A0A9FND6"/>
<accession>A0A0A9FND6</accession>
<feature type="transmembrane region" description="Helical" evidence="1">
    <location>
        <begin position="15"/>
        <end position="36"/>
    </location>
</feature>
<keyword evidence="1" id="KW-0812">Transmembrane</keyword>
<name>A0A0A9FND6_ARUDO</name>
<organism evidence="2">
    <name type="scientific">Arundo donax</name>
    <name type="common">Giant reed</name>
    <name type="synonym">Donax arundinaceus</name>
    <dbReference type="NCBI Taxonomy" id="35708"/>
    <lineage>
        <taxon>Eukaryota</taxon>
        <taxon>Viridiplantae</taxon>
        <taxon>Streptophyta</taxon>
        <taxon>Embryophyta</taxon>
        <taxon>Tracheophyta</taxon>
        <taxon>Spermatophyta</taxon>
        <taxon>Magnoliopsida</taxon>
        <taxon>Liliopsida</taxon>
        <taxon>Poales</taxon>
        <taxon>Poaceae</taxon>
        <taxon>PACMAD clade</taxon>
        <taxon>Arundinoideae</taxon>
        <taxon>Arundineae</taxon>
        <taxon>Arundo</taxon>
    </lineage>
</organism>
<keyword evidence="1" id="KW-0472">Membrane</keyword>
<evidence type="ECO:0000256" key="1">
    <source>
        <dbReference type="SAM" id="Phobius"/>
    </source>
</evidence>
<sequence length="38" mass="4401">MMFIVENKIVIDKCIHFVMLAISIAMIFTMSVHDCLSR</sequence>
<protein>
    <submittedName>
        <fullName evidence="2">Uncharacterized protein</fullName>
    </submittedName>
</protein>
<keyword evidence="1" id="KW-1133">Transmembrane helix</keyword>
<dbReference type="EMBL" id="GBRH01183566">
    <property type="protein sequence ID" value="JAE14330.1"/>
    <property type="molecule type" value="Transcribed_RNA"/>
</dbReference>
<reference evidence="2" key="2">
    <citation type="journal article" date="2015" name="Data Brief">
        <title>Shoot transcriptome of the giant reed, Arundo donax.</title>
        <authorList>
            <person name="Barrero R.A."/>
            <person name="Guerrero F.D."/>
            <person name="Moolhuijzen P."/>
            <person name="Goolsby J.A."/>
            <person name="Tidwell J."/>
            <person name="Bellgard S.E."/>
            <person name="Bellgard M.I."/>
        </authorList>
    </citation>
    <scope>NUCLEOTIDE SEQUENCE</scope>
    <source>
        <tissue evidence="2">Shoot tissue taken approximately 20 cm above the soil surface</tissue>
    </source>
</reference>
<evidence type="ECO:0000313" key="2">
    <source>
        <dbReference type="EMBL" id="JAE14330.1"/>
    </source>
</evidence>
<proteinExistence type="predicted"/>
<reference evidence="2" key="1">
    <citation type="submission" date="2014-09" db="EMBL/GenBank/DDBJ databases">
        <authorList>
            <person name="Magalhaes I.L.F."/>
            <person name="Oliveira U."/>
            <person name="Santos F.R."/>
            <person name="Vidigal T.H.D.A."/>
            <person name="Brescovit A.D."/>
            <person name="Santos A.J."/>
        </authorList>
    </citation>
    <scope>NUCLEOTIDE SEQUENCE</scope>
    <source>
        <tissue evidence="2">Shoot tissue taken approximately 20 cm above the soil surface</tissue>
    </source>
</reference>